<organism evidence="7 8">
    <name type="scientific">Thermoflexibacter ruber</name>
    <dbReference type="NCBI Taxonomy" id="1003"/>
    <lineage>
        <taxon>Bacteria</taxon>
        <taxon>Pseudomonadati</taxon>
        <taxon>Bacteroidota</taxon>
        <taxon>Cytophagia</taxon>
        <taxon>Cytophagales</taxon>
        <taxon>Thermoflexibacteraceae</taxon>
        <taxon>Thermoflexibacter</taxon>
    </lineage>
</organism>
<keyword evidence="8" id="KW-1185">Reference proteome</keyword>
<dbReference type="SUPFAM" id="SSF88946">
    <property type="entry name" value="Sigma2 domain of RNA polymerase sigma factors"/>
    <property type="match status" value="1"/>
</dbReference>
<dbReference type="GO" id="GO:0006352">
    <property type="term" value="P:DNA-templated transcription initiation"/>
    <property type="evidence" value="ECO:0007669"/>
    <property type="project" value="InterPro"/>
</dbReference>
<feature type="domain" description="RNA polymerase sigma factor 70 region 4 type 2" evidence="6">
    <location>
        <begin position="121"/>
        <end position="172"/>
    </location>
</feature>
<evidence type="ECO:0000256" key="4">
    <source>
        <dbReference type="ARBA" id="ARBA00023163"/>
    </source>
</evidence>
<proteinExistence type="inferred from homology"/>
<dbReference type="SUPFAM" id="SSF88659">
    <property type="entry name" value="Sigma3 and sigma4 domains of RNA polymerase sigma factors"/>
    <property type="match status" value="1"/>
</dbReference>
<dbReference type="InterPro" id="IPR007627">
    <property type="entry name" value="RNA_pol_sigma70_r2"/>
</dbReference>
<dbReference type="STRING" id="1003.SAMN04488541_102122"/>
<comment type="similarity">
    <text evidence="1">Belongs to the sigma-70 factor family. ECF subfamily.</text>
</comment>
<dbReference type="InterPro" id="IPR014284">
    <property type="entry name" value="RNA_pol_sigma-70_dom"/>
</dbReference>
<dbReference type="InterPro" id="IPR013325">
    <property type="entry name" value="RNA_pol_sigma_r2"/>
</dbReference>
<evidence type="ECO:0000313" key="8">
    <source>
        <dbReference type="Proteomes" id="UP000199513"/>
    </source>
</evidence>
<dbReference type="Gene3D" id="1.10.10.10">
    <property type="entry name" value="Winged helix-like DNA-binding domain superfamily/Winged helix DNA-binding domain"/>
    <property type="match status" value="1"/>
</dbReference>
<evidence type="ECO:0000313" key="7">
    <source>
        <dbReference type="EMBL" id="SFF23152.1"/>
    </source>
</evidence>
<dbReference type="InterPro" id="IPR039425">
    <property type="entry name" value="RNA_pol_sigma-70-like"/>
</dbReference>
<dbReference type="GO" id="GO:0003677">
    <property type="term" value="F:DNA binding"/>
    <property type="evidence" value="ECO:0007669"/>
    <property type="project" value="InterPro"/>
</dbReference>
<evidence type="ECO:0000259" key="6">
    <source>
        <dbReference type="Pfam" id="PF08281"/>
    </source>
</evidence>
<evidence type="ECO:0000256" key="3">
    <source>
        <dbReference type="ARBA" id="ARBA00023082"/>
    </source>
</evidence>
<dbReference type="NCBIfam" id="TIGR02937">
    <property type="entry name" value="sigma70-ECF"/>
    <property type="match status" value="1"/>
</dbReference>
<dbReference type="Pfam" id="PF08281">
    <property type="entry name" value="Sigma70_r4_2"/>
    <property type="match status" value="1"/>
</dbReference>
<keyword evidence="3" id="KW-0731">Sigma factor</keyword>
<keyword evidence="4" id="KW-0804">Transcription</keyword>
<reference evidence="7 8" key="1">
    <citation type="submission" date="2016-10" db="EMBL/GenBank/DDBJ databases">
        <authorList>
            <person name="de Groot N.N."/>
        </authorList>
    </citation>
    <scope>NUCLEOTIDE SEQUENCE [LARGE SCALE GENOMIC DNA]</scope>
    <source>
        <strain>GEY</strain>
        <strain evidence="8">DSM 9560</strain>
    </source>
</reference>
<dbReference type="OrthoDB" id="1524077at2"/>
<dbReference type="PANTHER" id="PTHR43133">
    <property type="entry name" value="RNA POLYMERASE ECF-TYPE SIGMA FACTO"/>
    <property type="match status" value="1"/>
</dbReference>
<accession>A0A1I2H0G8</accession>
<protein>
    <submittedName>
        <fullName evidence="7">RNA polymerase sigma-70 factor, ECF subfamily</fullName>
    </submittedName>
</protein>
<name>A0A1I2H0G8_9BACT</name>
<dbReference type="EMBL" id="FONY01000021">
    <property type="protein sequence ID" value="SFF23152.1"/>
    <property type="molecule type" value="Genomic_DNA"/>
</dbReference>
<dbReference type="NCBIfam" id="TIGR02985">
    <property type="entry name" value="Sig70_bacteroi1"/>
    <property type="match status" value="1"/>
</dbReference>
<sequence length="190" mass="22683">MQATDSTIITAIQKGDERAFEKIFREYYEKLCHYAYSFLRDMDEAEEMVQGIFHYYWEKRESLEITTSLKSYLYKMVYNRCLNVKKHEKVKAEHQKHTMVDFRQSPSYASDVAERQELEKQIDKAIESLPEQCRLIFKMSRFEELKYSEIAEHLGISPKTVENQMGKALKLLRQQLIEYLTIALWVVMNV</sequence>
<dbReference type="Proteomes" id="UP000199513">
    <property type="component" value="Unassembled WGS sequence"/>
</dbReference>
<dbReference type="InterPro" id="IPR013324">
    <property type="entry name" value="RNA_pol_sigma_r3/r4-like"/>
</dbReference>
<dbReference type="InterPro" id="IPR014327">
    <property type="entry name" value="RNA_pol_sigma70_bacteroid"/>
</dbReference>
<dbReference type="Gene3D" id="1.10.1740.10">
    <property type="match status" value="1"/>
</dbReference>
<dbReference type="CDD" id="cd06171">
    <property type="entry name" value="Sigma70_r4"/>
    <property type="match status" value="1"/>
</dbReference>
<dbReference type="GO" id="GO:0016987">
    <property type="term" value="F:sigma factor activity"/>
    <property type="evidence" value="ECO:0007669"/>
    <property type="project" value="UniProtKB-KW"/>
</dbReference>
<gene>
    <name evidence="7" type="ORF">SAMN04488541_102122</name>
</gene>
<dbReference type="RefSeq" id="WP_091545774.1">
    <property type="nucleotide sequence ID" value="NZ_FONY01000021.1"/>
</dbReference>
<dbReference type="InterPro" id="IPR036388">
    <property type="entry name" value="WH-like_DNA-bd_sf"/>
</dbReference>
<dbReference type="PANTHER" id="PTHR43133:SF46">
    <property type="entry name" value="RNA POLYMERASE SIGMA-70 FACTOR ECF SUBFAMILY"/>
    <property type="match status" value="1"/>
</dbReference>
<dbReference type="AlphaFoldDB" id="A0A1I2H0G8"/>
<dbReference type="Pfam" id="PF04542">
    <property type="entry name" value="Sigma70_r2"/>
    <property type="match status" value="1"/>
</dbReference>
<dbReference type="InterPro" id="IPR013249">
    <property type="entry name" value="RNA_pol_sigma70_r4_t2"/>
</dbReference>
<feature type="domain" description="RNA polymerase sigma-70 region 2" evidence="5">
    <location>
        <begin position="23"/>
        <end position="84"/>
    </location>
</feature>
<keyword evidence="2" id="KW-0805">Transcription regulation</keyword>
<evidence type="ECO:0000256" key="2">
    <source>
        <dbReference type="ARBA" id="ARBA00023015"/>
    </source>
</evidence>
<evidence type="ECO:0000256" key="1">
    <source>
        <dbReference type="ARBA" id="ARBA00010641"/>
    </source>
</evidence>
<evidence type="ECO:0000259" key="5">
    <source>
        <dbReference type="Pfam" id="PF04542"/>
    </source>
</evidence>